<evidence type="ECO:0000256" key="3">
    <source>
        <dbReference type="ARBA" id="ARBA00022801"/>
    </source>
</evidence>
<evidence type="ECO:0000256" key="2">
    <source>
        <dbReference type="ARBA" id="ARBA00022723"/>
    </source>
</evidence>
<organism evidence="7 8">
    <name type="scientific">Rugosimonospora acidiphila</name>
    <dbReference type="NCBI Taxonomy" id="556531"/>
    <lineage>
        <taxon>Bacteria</taxon>
        <taxon>Bacillati</taxon>
        <taxon>Actinomycetota</taxon>
        <taxon>Actinomycetes</taxon>
        <taxon>Micromonosporales</taxon>
        <taxon>Micromonosporaceae</taxon>
        <taxon>Rugosimonospora</taxon>
    </lineage>
</organism>
<dbReference type="PANTHER" id="PTHR10458">
    <property type="entry name" value="PEPTIDE DEFORMYLASE"/>
    <property type="match status" value="1"/>
</dbReference>
<dbReference type="Gene3D" id="3.90.45.10">
    <property type="entry name" value="Peptide deformylase"/>
    <property type="match status" value="1"/>
</dbReference>
<evidence type="ECO:0000256" key="5">
    <source>
        <dbReference type="ARBA" id="ARBA00023004"/>
    </source>
</evidence>
<comment type="catalytic activity">
    <reaction evidence="6">
        <text>N-terminal N-formyl-L-methionyl-[peptide] + H2O = N-terminal L-methionyl-[peptide] + formate</text>
        <dbReference type="Rhea" id="RHEA:24420"/>
        <dbReference type="Rhea" id="RHEA-COMP:10639"/>
        <dbReference type="Rhea" id="RHEA-COMP:10640"/>
        <dbReference type="ChEBI" id="CHEBI:15377"/>
        <dbReference type="ChEBI" id="CHEBI:15740"/>
        <dbReference type="ChEBI" id="CHEBI:49298"/>
        <dbReference type="ChEBI" id="CHEBI:64731"/>
        <dbReference type="EC" id="3.5.1.88"/>
    </reaction>
</comment>
<dbReference type="EC" id="3.5.1.88" evidence="6"/>
<keyword evidence="8" id="KW-1185">Reference proteome</keyword>
<reference evidence="8" key="1">
    <citation type="journal article" date="2019" name="Int. J. Syst. Evol. Microbiol.">
        <title>The Global Catalogue of Microorganisms (GCM) 10K type strain sequencing project: providing services to taxonomists for standard genome sequencing and annotation.</title>
        <authorList>
            <consortium name="The Broad Institute Genomics Platform"/>
            <consortium name="The Broad Institute Genome Sequencing Center for Infectious Disease"/>
            <person name="Wu L."/>
            <person name="Ma J."/>
        </authorList>
    </citation>
    <scope>NUCLEOTIDE SEQUENCE [LARGE SCALE GENOMIC DNA]</scope>
    <source>
        <strain evidence="8">JCM 18304</strain>
    </source>
</reference>
<evidence type="ECO:0000256" key="1">
    <source>
        <dbReference type="ARBA" id="ARBA00010759"/>
    </source>
</evidence>
<dbReference type="PIRSF" id="PIRSF004749">
    <property type="entry name" value="Pep_def"/>
    <property type="match status" value="1"/>
</dbReference>
<dbReference type="PANTHER" id="PTHR10458:SF2">
    <property type="entry name" value="PEPTIDE DEFORMYLASE, MITOCHONDRIAL"/>
    <property type="match status" value="1"/>
</dbReference>
<dbReference type="RefSeq" id="WP_345633503.1">
    <property type="nucleotide sequence ID" value="NZ_BAABJQ010000016.1"/>
</dbReference>
<dbReference type="SUPFAM" id="SSF56420">
    <property type="entry name" value="Peptide deformylase"/>
    <property type="match status" value="1"/>
</dbReference>
<dbReference type="EMBL" id="BAABJQ010000016">
    <property type="protein sequence ID" value="GAA5191990.1"/>
    <property type="molecule type" value="Genomic_DNA"/>
</dbReference>
<accession>A0ABP9S974</accession>
<comment type="similarity">
    <text evidence="1 6">Belongs to the polypeptide deformylase family.</text>
</comment>
<evidence type="ECO:0000256" key="4">
    <source>
        <dbReference type="ARBA" id="ARBA00022917"/>
    </source>
</evidence>
<evidence type="ECO:0000256" key="6">
    <source>
        <dbReference type="HAMAP-Rule" id="MF_00163"/>
    </source>
</evidence>
<dbReference type="InterPro" id="IPR023635">
    <property type="entry name" value="Peptide_deformylase"/>
</dbReference>
<keyword evidence="5 6" id="KW-0408">Iron</keyword>
<comment type="cofactor">
    <cofactor evidence="6">
        <name>Fe(2+)</name>
        <dbReference type="ChEBI" id="CHEBI:29033"/>
    </cofactor>
    <text evidence="6">Binds 1 Fe(2+) ion.</text>
</comment>
<proteinExistence type="inferred from homology"/>
<feature type="binding site" evidence="6">
    <location>
        <position position="88"/>
    </location>
    <ligand>
        <name>Fe cation</name>
        <dbReference type="ChEBI" id="CHEBI:24875"/>
    </ligand>
</feature>
<dbReference type="HAMAP" id="MF_00163">
    <property type="entry name" value="Pep_deformylase"/>
    <property type="match status" value="1"/>
</dbReference>
<name>A0ABP9S974_9ACTN</name>
<dbReference type="Proteomes" id="UP001501570">
    <property type="component" value="Unassembled WGS sequence"/>
</dbReference>
<dbReference type="CDD" id="cd00487">
    <property type="entry name" value="Pep_deformylase"/>
    <property type="match status" value="1"/>
</dbReference>
<keyword evidence="3 6" id="KW-0378">Hydrolase</keyword>
<feature type="active site" evidence="6">
    <location>
        <position position="131"/>
    </location>
</feature>
<sequence>MTVRPLRLIGDPVLRTACDLVTRFDDSLAGLVDDLMDTVRVPGRAGLAAPQIGVGLAVFSYNVDDQLGYVVNPRVVELSGTYDGPEGCLSVPGVAAQTPRAAYALVAGVDLRGDPVEVAGSGELARCLQHETDHLQGVLYLDRLTGAARRDAIRQLRGGQAGGRETELRVRR</sequence>
<keyword evidence="4 6" id="KW-0648">Protein biosynthesis</keyword>
<feature type="binding site" evidence="6">
    <location>
        <position position="134"/>
    </location>
    <ligand>
        <name>Fe cation</name>
        <dbReference type="ChEBI" id="CHEBI:24875"/>
    </ligand>
</feature>
<evidence type="ECO:0000313" key="7">
    <source>
        <dbReference type="EMBL" id="GAA5191990.1"/>
    </source>
</evidence>
<protein>
    <recommendedName>
        <fullName evidence="6">Peptide deformylase</fullName>
        <shortName evidence="6">PDF</shortName>
        <ecNumber evidence="6">3.5.1.88</ecNumber>
    </recommendedName>
    <alternativeName>
        <fullName evidence="6">Polypeptide deformylase</fullName>
    </alternativeName>
</protein>
<dbReference type="NCBIfam" id="NF001159">
    <property type="entry name" value="PRK00150.1-3"/>
    <property type="match status" value="1"/>
</dbReference>
<dbReference type="PRINTS" id="PR01576">
    <property type="entry name" value="PDEFORMYLASE"/>
</dbReference>
<gene>
    <name evidence="7" type="primary">def_1</name>
    <name evidence="6" type="synonym">def</name>
    <name evidence="7" type="ORF">GCM10023322_50600</name>
</gene>
<feature type="binding site" evidence="6">
    <location>
        <position position="130"/>
    </location>
    <ligand>
        <name>Fe cation</name>
        <dbReference type="ChEBI" id="CHEBI:24875"/>
    </ligand>
</feature>
<keyword evidence="2 6" id="KW-0479">Metal-binding</keyword>
<comment type="caution">
    <text evidence="7">The sequence shown here is derived from an EMBL/GenBank/DDBJ whole genome shotgun (WGS) entry which is preliminary data.</text>
</comment>
<evidence type="ECO:0000313" key="8">
    <source>
        <dbReference type="Proteomes" id="UP001501570"/>
    </source>
</evidence>
<dbReference type="Pfam" id="PF01327">
    <property type="entry name" value="Pep_deformylase"/>
    <property type="match status" value="1"/>
</dbReference>
<comment type="function">
    <text evidence="6">Removes the formyl group from the N-terminal Met of newly synthesized proteins. Requires at least a dipeptide for an efficient rate of reaction. N-terminal L-methionine is a prerequisite for activity but the enzyme has broad specificity at other positions.</text>
</comment>
<dbReference type="InterPro" id="IPR036821">
    <property type="entry name" value="Peptide_deformylase_sf"/>
</dbReference>